<organism evidence="1 2">
    <name type="scientific">Bondarzewia mesenterica</name>
    <dbReference type="NCBI Taxonomy" id="1095465"/>
    <lineage>
        <taxon>Eukaryota</taxon>
        <taxon>Fungi</taxon>
        <taxon>Dikarya</taxon>
        <taxon>Basidiomycota</taxon>
        <taxon>Agaricomycotina</taxon>
        <taxon>Agaricomycetes</taxon>
        <taxon>Russulales</taxon>
        <taxon>Bondarzewiaceae</taxon>
        <taxon>Bondarzewia</taxon>
    </lineage>
</organism>
<evidence type="ECO:0000313" key="1">
    <source>
        <dbReference type="EMBL" id="THH15715.1"/>
    </source>
</evidence>
<keyword evidence="2" id="KW-1185">Reference proteome</keyword>
<protein>
    <submittedName>
        <fullName evidence="1">Uncharacterized protein</fullName>
    </submittedName>
</protein>
<proteinExistence type="predicted"/>
<reference evidence="1 2" key="1">
    <citation type="submission" date="2019-02" db="EMBL/GenBank/DDBJ databases">
        <title>Genome sequencing of the rare red list fungi Bondarzewia mesenterica.</title>
        <authorList>
            <person name="Buettner E."/>
            <person name="Kellner H."/>
        </authorList>
    </citation>
    <scope>NUCLEOTIDE SEQUENCE [LARGE SCALE GENOMIC DNA]</scope>
    <source>
        <strain evidence="1 2">DSM 108281</strain>
    </source>
</reference>
<sequence length="183" mass="20791">MLTVTEVEVMEVCSELVDFVMLRGSEGLEMEEDMIDTVVVWELKMDVLKLTREVEGDAEVTETKVMHNSEDEFAEKVTYCGMLLMMSDLRGDGWESRAANALVECYVLEKGPEKSWIGITYKMCFPSITFAIPTEHEFMRSGGSAMGEIHYAPLTFHQRIIITEIKQPKSEKGLPVLCFTFKV</sequence>
<comment type="caution">
    <text evidence="1">The sequence shown here is derived from an EMBL/GenBank/DDBJ whole genome shotgun (WGS) entry which is preliminary data.</text>
</comment>
<evidence type="ECO:0000313" key="2">
    <source>
        <dbReference type="Proteomes" id="UP000310158"/>
    </source>
</evidence>
<dbReference type="EMBL" id="SGPL01000195">
    <property type="protein sequence ID" value="THH15715.1"/>
    <property type="molecule type" value="Genomic_DNA"/>
</dbReference>
<name>A0A4S4LTX6_9AGAM</name>
<accession>A0A4S4LTX6</accession>
<gene>
    <name evidence="1" type="ORF">EW146_g4804</name>
</gene>
<dbReference type="Proteomes" id="UP000310158">
    <property type="component" value="Unassembled WGS sequence"/>
</dbReference>
<dbReference type="AlphaFoldDB" id="A0A4S4LTX6"/>